<dbReference type="RefSeq" id="XP_065647029.1">
    <property type="nucleotide sequence ID" value="XM_065790957.1"/>
</dbReference>
<dbReference type="GeneID" id="105845736"/>
<accession>A0ABM4BDM7</accession>
<evidence type="ECO:0000313" key="2">
    <source>
        <dbReference type="Proteomes" id="UP001652625"/>
    </source>
</evidence>
<reference evidence="3" key="2">
    <citation type="submission" date="2025-08" db="UniProtKB">
        <authorList>
            <consortium name="RefSeq"/>
        </authorList>
    </citation>
    <scope>IDENTIFICATION</scope>
</reference>
<keyword evidence="2" id="KW-1185">Reference proteome</keyword>
<gene>
    <name evidence="3" type="primary">LOC105845736</name>
</gene>
<feature type="region of interest" description="Disordered" evidence="1">
    <location>
        <begin position="193"/>
        <end position="217"/>
    </location>
</feature>
<reference evidence="2" key="1">
    <citation type="submission" date="2025-05" db="UniProtKB">
        <authorList>
            <consortium name="RefSeq"/>
        </authorList>
    </citation>
    <scope>NUCLEOTIDE SEQUENCE [LARGE SCALE GENOMIC DNA]</scope>
</reference>
<dbReference type="Proteomes" id="UP001652625">
    <property type="component" value="Chromosome 02"/>
</dbReference>
<protein>
    <submittedName>
        <fullName evidence="3">Uncharacterized protein LOC105845736 isoform X3</fullName>
    </submittedName>
</protein>
<sequence>MISLIRIQDVEVNLQDLKRLYLPGNYIARQRRQNYENSQAVFPLCQKGDNDYKTHYSLQFCNKLKGRPSSPRPCSPTRRNNPHPSKDFLNWRIPTRVYDFGDKKEANIKFLKMNIADTHQSFYSDYNGRTEKGNDINSTMVLEIGKASDRAIQNTTQIKKSTQDCYLNCNIGKINLKKHLYLKVPNLGKSWSPDLSFRENQERKHPEKKTTSKSKQHDLQNYLQACQEKEEEELVKMTIKNTLKPDTVEAIQKWLGNADAKDKEFALELIKTIILESRNNTDSKYTTKKSMLSNMYMHNIHSSCHNHIQARWCVSPNIKQHFKKDRLHKEKFSRQCNNCPRQQLELMLQQLEIDLQE</sequence>
<evidence type="ECO:0000313" key="3">
    <source>
        <dbReference type="RefSeq" id="XP_065647029.1"/>
    </source>
</evidence>
<name>A0ABM4BDM7_HYDVU</name>
<feature type="compositionally biased region" description="Basic and acidic residues" evidence="1">
    <location>
        <begin position="196"/>
        <end position="217"/>
    </location>
</feature>
<evidence type="ECO:0000256" key="1">
    <source>
        <dbReference type="SAM" id="MobiDB-lite"/>
    </source>
</evidence>
<proteinExistence type="predicted"/>
<organism evidence="2 3">
    <name type="scientific">Hydra vulgaris</name>
    <name type="common">Hydra</name>
    <name type="synonym">Hydra attenuata</name>
    <dbReference type="NCBI Taxonomy" id="6087"/>
    <lineage>
        <taxon>Eukaryota</taxon>
        <taxon>Metazoa</taxon>
        <taxon>Cnidaria</taxon>
        <taxon>Hydrozoa</taxon>
        <taxon>Hydroidolina</taxon>
        <taxon>Anthoathecata</taxon>
        <taxon>Aplanulata</taxon>
        <taxon>Hydridae</taxon>
        <taxon>Hydra</taxon>
    </lineage>
</organism>
<feature type="region of interest" description="Disordered" evidence="1">
    <location>
        <begin position="66"/>
        <end position="86"/>
    </location>
</feature>